<sequence length="113" mass="11904">MREVIEFEVAQTSVIPPSPVSNPISAAHGTWTPPDQGSLKANCDVAVNARSKVRATAVLLCNDKGKLVDGLAQEVNIPSVFQGEASAIRLACVMCATLNLSRVEIEGDSKSVL</sequence>
<keyword evidence="2" id="KW-1185">Reference proteome</keyword>
<dbReference type="Proteomes" id="UP001060215">
    <property type="component" value="Chromosome 12"/>
</dbReference>
<protein>
    <submittedName>
        <fullName evidence="1">Uncharacterized protein</fullName>
    </submittedName>
</protein>
<comment type="caution">
    <text evidence="1">The sequence shown here is derived from an EMBL/GenBank/DDBJ whole genome shotgun (WGS) entry which is preliminary data.</text>
</comment>
<proteinExistence type="predicted"/>
<name>A0ACC0G0D8_9ERIC</name>
<accession>A0ACC0G0D8</accession>
<organism evidence="1 2">
    <name type="scientific">Camellia lanceoleosa</name>
    <dbReference type="NCBI Taxonomy" id="1840588"/>
    <lineage>
        <taxon>Eukaryota</taxon>
        <taxon>Viridiplantae</taxon>
        <taxon>Streptophyta</taxon>
        <taxon>Embryophyta</taxon>
        <taxon>Tracheophyta</taxon>
        <taxon>Spermatophyta</taxon>
        <taxon>Magnoliopsida</taxon>
        <taxon>eudicotyledons</taxon>
        <taxon>Gunneridae</taxon>
        <taxon>Pentapetalae</taxon>
        <taxon>asterids</taxon>
        <taxon>Ericales</taxon>
        <taxon>Theaceae</taxon>
        <taxon>Camellia</taxon>
    </lineage>
</organism>
<evidence type="ECO:0000313" key="1">
    <source>
        <dbReference type="EMBL" id="KAI7994505.1"/>
    </source>
</evidence>
<gene>
    <name evidence="1" type="ORF">LOK49_LG11G00235</name>
</gene>
<evidence type="ECO:0000313" key="2">
    <source>
        <dbReference type="Proteomes" id="UP001060215"/>
    </source>
</evidence>
<dbReference type="EMBL" id="CM045769">
    <property type="protein sequence ID" value="KAI7994505.1"/>
    <property type="molecule type" value="Genomic_DNA"/>
</dbReference>
<reference evidence="1 2" key="1">
    <citation type="journal article" date="2022" name="Plant J.">
        <title>Chromosome-level genome of Camellia lanceoleosa provides a valuable resource for understanding genome evolution and self-incompatibility.</title>
        <authorList>
            <person name="Gong W."/>
            <person name="Xiao S."/>
            <person name="Wang L."/>
            <person name="Liao Z."/>
            <person name="Chang Y."/>
            <person name="Mo W."/>
            <person name="Hu G."/>
            <person name="Li W."/>
            <person name="Zhao G."/>
            <person name="Zhu H."/>
            <person name="Hu X."/>
            <person name="Ji K."/>
            <person name="Xiang X."/>
            <person name="Song Q."/>
            <person name="Yuan D."/>
            <person name="Jin S."/>
            <person name="Zhang L."/>
        </authorList>
    </citation>
    <scope>NUCLEOTIDE SEQUENCE [LARGE SCALE GENOMIC DNA]</scope>
    <source>
        <strain evidence="1">SQ_2022a</strain>
    </source>
</reference>